<keyword evidence="1" id="KW-0949">S-adenosyl-L-methionine</keyword>
<dbReference type="PANTHER" id="PTHR37426">
    <property type="entry name" value="RIBOSOMAL RNA LARGE SUBUNIT METHYLTRANSFERASE J"/>
    <property type="match status" value="1"/>
</dbReference>
<comment type="catalytic activity">
    <reaction evidence="1">
        <text>adenosine(2030) in 23S rRNA + S-adenosyl-L-methionine = N(6)-methyladenosine(2030) in 23S rRNA + S-adenosyl-L-homocysteine + H(+)</text>
        <dbReference type="Rhea" id="RHEA:43736"/>
        <dbReference type="Rhea" id="RHEA-COMP:10668"/>
        <dbReference type="Rhea" id="RHEA-COMP:10669"/>
        <dbReference type="ChEBI" id="CHEBI:15378"/>
        <dbReference type="ChEBI" id="CHEBI:57856"/>
        <dbReference type="ChEBI" id="CHEBI:59789"/>
        <dbReference type="ChEBI" id="CHEBI:74411"/>
        <dbReference type="ChEBI" id="CHEBI:74449"/>
        <dbReference type="EC" id="2.1.1.266"/>
    </reaction>
</comment>
<feature type="binding site" evidence="1">
    <location>
        <position position="19"/>
    </location>
    <ligand>
        <name>S-adenosyl-L-methionine</name>
        <dbReference type="ChEBI" id="CHEBI:59789"/>
    </ligand>
</feature>
<feature type="binding site" evidence="1">
    <location>
        <begin position="142"/>
        <end position="143"/>
    </location>
    <ligand>
        <name>S-adenosyl-L-methionine</name>
        <dbReference type="ChEBI" id="CHEBI:59789"/>
    </ligand>
</feature>
<accession>A0A2K8U334</accession>
<keyword evidence="3" id="KW-1185">Reference proteome</keyword>
<keyword evidence="1" id="KW-0694">RNA-binding</keyword>
<feature type="binding site" evidence="1">
    <location>
        <position position="99"/>
    </location>
    <ligand>
        <name>S-adenosyl-L-methionine</name>
        <dbReference type="ChEBI" id="CHEBI:59789"/>
    </ligand>
</feature>
<dbReference type="KEGG" id="tsy:THSYN_02780"/>
<organism evidence="2 3">
    <name type="scientific">Candidatus Thiodictyon syntrophicum</name>
    <dbReference type="NCBI Taxonomy" id="1166950"/>
    <lineage>
        <taxon>Bacteria</taxon>
        <taxon>Pseudomonadati</taxon>
        <taxon>Pseudomonadota</taxon>
        <taxon>Gammaproteobacteria</taxon>
        <taxon>Chromatiales</taxon>
        <taxon>Chromatiaceae</taxon>
        <taxon>Thiodictyon</taxon>
    </lineage>
</organism>
<gene>
    <name evidence="1" type="primary">rlmJ</name>
    <name evidence="2" type="ORF">THSYN_02780</name>
</gene>
<name>A0A2K8U334_9GAMM</name>
<sequence>MLGYRHAFHAGNFADVFKHALLVQICLALRLKDKPFCVIDTHAGAGLYDLESESALKNREFDGGIGRLWEAPAGPELGAYLDLVRTLNPDGRLRWYPGSPHLARALLRPGDGLILCERHPADHQDLRAEFVGDPQAAVHFRDGYEAPTALMPPPQRRGLVLMDPSFEMPGEYARLTAALKTIQRRWAGAVVAIWYPIIEREPSLGFLSRLQGLGIPAILCAELGVLPYRGPMGLHGSGMVIVNPPWGLEAVLGRLLPALLDRLRVAGPGETRLEWLVPAP</sequence>
<feature type="binding site" evidence="1">
    <location>
        <position position="42"/>
    </location>
    <ligand>
        <name>S-adenosyl-L-methionine</name>
        <dbReference type="ChEBI" id="CHEBI:59789"/>
    </ligand>
</feature>
<comment type="function">
    <text evidence="1">Specifically methylates the adenine in position 2030 of 23S rRNA.</text>
</comment>
<dbReference type="EC" id="2.1.1.266" evidence="1"/>
<dbReference type="SUPFAM" id="SSF53335">
    <property type="entry name" value="S-adenosyl-L-methionine-dependent methyltransferases"/>
    <property type="match status" value="1"/>
</dbReference>
<keyword evidence="1" id="KW-0808">Transferase</keyword>
<feature type="site" description="Interaction with substrate rRNA" evidence="1">
    <location>
        <position position="4"/>
    </location>
</feature>
<dbReference type="HAMAP" id="MF_00934">
    <property type="entry name" value="23SrRNA_methyltr_J"/>
    <property type="match status" value="1"/>
</dbReference>
<dbReference type="InterPro" id="IPR007473">
    <property type="entry name" value="RlmJ"/>
</dbReference>
<dbReference type="GO" id="GO:0003723">
    <property type="term" value="F:RNA binding"/>
    <property type="evidence" value="ECO:0007669"/>
    <property type="project" value="UniProtKB-UniRule"/>
</dbReference>
<evidence type="ECO:0000313" key="2">
    <source>
        <dbReference type="EMBL" id="AUB79993.1"/>
    </source>
</evidence>
<comment type="subunit">
    <text evidence="1">Monomer.</text>
</comment>
<protein>
    <recommendedName>
        <fullName evidence="1">Ribosomal RNA large subunit methyltransferase J</fullName>
        <ecNumber evidence="1">2.1.1.266</ecNumber>
    </recommendedName>
    <alternativeName>
        <fullName evidence="1">23S rRNA (adenine(2030)-N6)-methyltransferase</fullName>
    </alternativeName>
    <alternativeName>
        <fullName evidence="1">23S rRNA m6A2030 methyltransferase</fullName>
    </alternativeName>
</protein>
<dbReference type="RefSeq" id="WP_100917804.1">
    <property type="nucleotide sequence ID" value="NZ_CP020370.1"/>
</dbReference>
<dbReference type="GO" id="GO:0036307">
    <property type="term" value="F:23S rRNA (adenine(2030)-N(6))-methyltransferase activity"/>
    <property type="evidence" value="ECO:0007669"/>
    <property type="project" value="UniProtKB-UniRule"/>
</dbReference>
<dbReference type="Pfam" id="PF04378">
    <property type="entry name" value="RsmJ"/>
    <property type="match status" value="1"/>
</dbReference>
<reference evidence="2 3" key="1">
    <citation type="submission" date="2017-03" db="EMBL/GenBank/DDBJ databases">
        <title>Complete genome sequence of Candidatus 'Thiodictyon syntrophicum' sp. nov. strain Cad16T, a photolithoautotroph purple sulfur bacterium isolated from an alpine meromictic lake.</title>
        <authorList>
            <person name="Luedin S.M."/>
            <person name="Pothier J.F."/>
            <person name="Danza F."/>
            <person name="Storelli N."/>
            <person name="Wittwer M."/>
            <person name="Tonolla M."/>
        </authorList>
    </citation>
    <scope>NUCLEOTIDE SEQUENCE [LARGE SCALE GENOMIC DNA]</scope>
    <source>
        <strain evidence="2 3">Cad16T</strain>
    </source>
</reference>
<feature type="binding site" evidence="1">
    <location>
        <position position="117"/>
    </location>
    <ligand>
        <name>S-adenosyl-L-methionine</name>
        <dbReference type="ChEBI" id="CHEBI:59789"/>
    </ligand>
</feature>
<keyword evidence="1" id="KW-0698">rRNA processing</keyword>
<dbReference type="Proteomes" id="UP000232638">
    <property type="component" value="Chromosome"/>
</dbReference>
<dbReference type="AlphaFoldDB" id="A0A2K8U334"/>
<dbReference type="Gene3D" id="3.40.50.150">
    <property type="entry name" value="Vaccinia Virus protein VP39"/>
    <property type="match status" value="1"/>
</dbReference>
<dbReference type="GO" id="GO:0070475">
    <property type="term" value="P:rRNA base methylation"/>
    <property type="evidence" value="ECO:0007669"/>
    <property type="project" value="UniProtKB-UniRule"/>
</dbReference>
<feature type="active site" description="Proton acceptor" evidence="1">
    <location>
        <position position="163"/>
    </location>
</feature>
<feature type="binding site" evidence="1">
    <location>
        <position position="163"/>
    </location>
    <ligand>
        <name>S-adenosyl-L-methionine</name>
        <dbReference type="ChEBI" id="CHEBI:59789"/>
    </ligand>
</feature>
<comment type="similarity">
    <text evidence="1">Belongs to the RlmJ family.</text>
</comment>
<dbReference type="GO" id="GO:0005829">
    <property type="term" value="C:cytosol"/>
    <property type="evidence" value="ECO:0007669"/>
    <property type="project" value="TreeGrafter"/>
</dbReference>
<dbReference type="InterPro" id="IPR029063">
    <property type="entry name" value="SAM-dependent_MTases_sf"/>
</dbReference>
<dbReference type="OrthoDB" id="9791274at2"/>
<dbReference type="PANTHER" id="PTHR37426:SF1">
    <property type="entry name" value="RIBOSOMAL RNA LARGE SUBUNIT METHYLTRANSFERASE J"/>
    <property type="match status" value="1"/>
</dbReference>
<proteinExistence type="inferred from homology"/>
<keyword evidence="1" id="KW-0489">Methyltransferase</keyword>
<evidence type="ECO:0000256" key="1">
    <source>
        <dbReference type="HAMAP-Rule" id="MF_00934"/>
    </source>
</evidence>
<evidence type="ECO:0000313" key="3">
    <source>
        <dbReference type="Proteomes" id="UP000232638"/>
    </source>
</evidence>
<dbReference type="EMBL" id="CP020370">
    <property type="protein sequence ID" value="AUB79993.1"/>
    <property type="molecule type" value="Genomic_DNA"/>
</dbReference>